<evidence type="ECO:0000313" key="2">
    <source>
        <dbReference type="Proteomes" id="UP000054477"/>
    </source>
</evidence>
<organism evidence="1 2">
    <name type="scientific">Laccaria amethystina LaAM-08-1</name>
    <dbReference type="NCBI Taxonomy" id="1095629"/>
    <lineage>
        <taxon>Eukaryota</taxon>
        <taxon>Fungi</taxon>
        <taxon>Dikarya</taxon>
        <taxon>Basidiomycota</taxon>
        <taxon>Agaricomycotina</taxon>
        <taxon>Agaricomycetes</taxon>
        <taxon>Agaricomycetidae</taxon>
        <taxon>Agaricales</taxon>
        <taxon>Agaricineae</taxon>
        <taxon>Hydnangiaceae</taxon>
        <taxon>Laccaria</taxon>
    </lineage>
</organism>
<keyword evidence="2" id="KW-1185">Reference proteome</keyword>
<reference evidence="1 2" key="1">
    <citation type="submission" date="2014-04" db="EMBL/GenBank/DDBJ databases">
        <authorList>
            <consortium name="DOE Joint Genome Institute"/>
            <person name="Kuo A."/>
            <person name="Kohler A."/>
            <person name="Nagy L.G."/>
            <person name="Floudas D."/>
            <person name="Copeland A."/>
            <person name="Barry K.W."/>
            <person name="Cichocki N."/>
            <person name="Veneault-Fourrey C."/>
            <person name="LaButti K."/>
            <person name="Lindquist E.A."/>
            <person name="Lipzen A."/>
            <person name="Lundell T."/>
            <person name="Morin E."/>
            <person name="Murat C."/>
            <person name="Sun H."/>
            <person name="Tunlid A."/>
            <person name="Henrissat B."/>
            <person name="Grigoriev I.V."/>
            <person name="Hibbett D.S."/>
            <person name="Martin F."/>
            <person name="Nordberg H.P."/>
            <person name="Cantor M.N."/>
            <person name="Hua S.X."/>
        </authorList>
    </citation>
    <scope>NUCLEOTIDE SEQUENCE [LARGE SCALE GENOMIC DNA]</scope>
    <source>
        <strain evidence="1 2">LaAM-08-1</strain>
    </source>
</reference>
<dbReference type="STRING" id="1095629.A0A0C9XHG4"/>
<accession>A0A0C9XHG4</accession>
<sequence>MTGLLSLPIELLQEIGFETADKTLRLVCKRINFALEPRILSTIGLSSTYLPSQVENLATAEPKPTPISKYATQLNICGFYPLLNRHRNLVSEEETKIKSFLVPAIGSLTGVRKVFWLLRASDPAWAILQVFDALASLPFLKDLHMRCWSVSDPSLQLRRLPHLENLTFIRESWQANDRITIIPIARLIGWSQPKLTTLVIADHQYFNTPRLNDYLSESSTTSVFLNITHLSLKGLFVKVDAIVLPHLKSLVSLTTEGIFSPQDQVSGNQGAVFSSGNVWSVLRLEKIHLQEIVTDDVQLPLIEYLTSFSGLRRLRLNRASSYCTLPLVSDQLGIKFYERGLQNHIHSLDSLEINTNFDGNWCFASHCSSIIKKCTRLTFLELPINSQDMAEEKDDELDDSSVSGDNVIWSLLDICTTHPALKTLKLFSTSPERSRGFRATHLARANAKISRSVRSYKPITSSHAFRIFILLDEFELRRDELGMNLEYRRVGRITQH</sequence>
<evidence type="ECO:0000313" key="1">
    <source>
        <dbReference type="EMBL" id="KIJ95562.1"/>
    </source>
</evidence>
<dbReference type="OrthoDB" id="3541472at2759"/>
<dbReference type="AlphaFoldDB" id="A0A0C9XHG4"/>
<dbReference type="SUPFAM" id="SSF52047">
    <property type="entry name" value="RNI-like"/>
    <property type="match status" value="1"/>
</dbReference>
<reference evidence="2" key="2">
    <citation type="submission" date="2015-01" db="EMBL/GenBank/DDBJ databases">
        <title>Evolutionary Origins and Diversification of the Mycorrhizal Mutualists.</title>
        <authorList>
            <consortium name="DOE Joint Genome Institute"/>
            <consortium name="Mycorrhizal Genomics Consortium"/>
            <person name="Kohler A."/>
            <person name="Kuo A."/>
            <person name="Nagy L.G."/>
            <person name="Floudas D."/>
            <person name="Copeland A."/>
            <person name="Barry K.W."/>
            <person name="Cichocki N."/>
            <person name="Veneault-Fourrey C."/>
            <person name="LaButti K."/>
            <person name="Lindquist E.A."/>
            <person name="Lipzen A."/>
            <person name="Lundell T."/>
            <person name="Morin E."/>
            <person name="Murat C."/>
            <person name="Riley R."/>
            <person name="Ohm R."/>
            <person name="Sun H."/>
            <person name="Tunlid A."/>
            <person name="Henrissat B."/>
            <person name="Grigoriev I.V."/>
            <person name="Hibbett D.S."/>
            <person name="Martin F."/>
        </authorList>
    </citation>
    <scope>NUCLEOTIDE SEQUENCE [LARGE SCALE GENOMIC DNA]</scope>
    <source>
        <strain evidence="2">LaAM-08-1</strain>
    </source>
</reference>
<dbReference type="HOGENOM" id="CLU_024210_0_0_1"/>
<gene>
    <name evidence="1" type="ORF">K443DRAFT_323505</name>
</gene>
<protein>
    <recommendedName>
        <fullName evidence="3">F-box domain-containing protein</fullName>
    </recommendedName>
</protein>
<dbReference type="EMBL" id="KN838751">
    <property type="protein sequence ID" value="KIJ95562.1"/>
    <property type="molecule type" value="Genomic_DNA"/>
</dbReference>
<name>A0A0C9XHG4_9AGAR</name>
<evidence type="ECO:0008006" key="3">
    <source>
        <dbReference type="Google" id="ProtNLM"/>
    </source>
</evidence>
<proteinExistence type="predicted"/>
<dbReference type="Proteomes" id="UP000054477">
    <property type="component" value="Unassembled WGS sequence"/>
</dbReference>